<dbReference type="SUPFAM" id="SSF56801">
    <property type="entry name" value="Acetyl-CoA synthetase-like"/>
    <property type="match status" value="1"/>
</dbReference>
<sequence>MSPEDIQQHQAWNGQVPSTSSLCIHDLIQQHSVSQANAAAIAAWDGEFTYEELKDQSSRLAASLAPWSLVMQYMSCIHLARQESQNGASATNATIVGPALLLNKQSRVFQFSSGAFDLTISDYLFTLACGVCVCIPEGGASRSGLAQAMNELQANWAFLTASVARTLGPEAVPGLTVLLIGSESAKLLDTAMWTELVQLFSAYGPSEYTVHSTSHLTAHDTSSSANIGRGLAAVCWLVDPVNPDRLAPIGSVGELLIEGPIVDRGYLGRVSFIMSPSWLFPLRTGGQSTRHICIVRSGRIVGTETEGIPNADDFYGSSYKYVSKWEDTLRMICGYLWLSVADVEEVATSILTSTFSSLNQTAAPSILEVEAGIRVSHFWDIVKEMLRVKLVSVTAEAWTQAAGRFLDTASESHSFRPLLAMLQSQLSFGMQKPENAENIHPGVIRKNLETLANLEFFSTAQCASSNKARTWRRLRDPIILPPVMAQLDLYRVGSCVDMKQVV</sequence>
<keyword evidence="2" id="KW-0597">Phosphoprotein</keyword>
<evidence type="ECO:0000313" key="6">
    <source>
        <dbReference type="Proteomes" id="UP000541154"/>
    </source>
</evidence>
<dbReference type="AlphaFoldDB" id="A0A8H6A687"/>
<dbReference type="Proteomes" id="UP000541154">
    <property type="component" value="Unassembled WGS sequence"/>
</dbReference>
<evidence type="ECO:0000259" key="4">
    <source>
        <dbReference type="Pfam" id="PF00501"/>
    </source>
</evidence>
<dbReference type="GO" id="GO:0031177">
    <property type="term" value="F:phosphopantetheine binding"/>
    <property type="evidence" value="ECO:0007669"/>
    <property type="project" value="TreeGrafter"/>
</dbReference>
<dbReference type="GO" id="GO:0043041">
    <property type="term" value="P:amino acid activation for nonribosomal peptide biosynthetic process"/>
    <property type="evidence" value="ECO:0007669"/>
    <property type="project" value="TreeGrafter"/>
</dbReference>
<dbReference type="Pfam" id="PF00501">
    <property type="entry name" value="AMP-binding"/>
    <property type="match status" value="1"/>
</dbReference>
<dbReference type="PANTHER" id="PTHR45527:SF1">
    <property type="entry name" value="FATTY ACID SYNTHASE"/>
    <property type="match status" value="1"/>
</dbReference>
<dbReference type="Gene3D" id="3.40.50.720">
    <property type="entry name" value="NAD(P)-binding Rossmann-like Domain"/>
    <property type="match status" value="1"/>
</dbReference>
<keyword evidence="6" id="KW-1185">Reference proteome</keyword>
<name>A0A8H6A687_PETAA</name>
<dbReference type="InterPro" id="IPR042099">
    <property type="entry name" value="ANL_N_sf"/>
</dbReference>
<dbReference type="GO" id="GO:0044550">
    <property type="term" value="P:secondary metabolite biosynthetic process"/>
    <property type="evidence" value="ECO:0007669"/>
    <property type="project" value="TreeGrafter"/>
</dbReference>
<evidence type="ECO:0000313" key="5">
    <source>
        <dbReference type="EMBL" id="KAF5861351.1"/>
    </source>
</evidence>
<comment type="caution">
    <text evidence="5">The sequence shown here is derived from an EMBL/GenBank/DDBJ whole genome shotgun (WGS) entry which is preliminary data.</text>
</comment>
<keyword evidence="1" id="KW-0596">Phosphopantetheine</keyword>
<proteinExistence type="inferred from homology"/>
<dbReference type="Gene3D" id="3.40.50.12780">
    <property type="entry name" value="N-terminal domain of ligase-like"/>
    <property type="match status" value="1"/>
</dbReference>
<organism evidence="5 6">
    <name type="scientific">Petromyces alliaceus</name>
    <name type="common">Aspergillus alliaceus</name>
    <dbReference type="NCBI Taxonomy" id="209559"/>
    <lineage>
        <taxon>Eukaryota</taxon>
        <taxon>Fungi</taxon>
        <taxon>Dikarya</taxon>
        <taxon>Ascomycota</taxon>
        <taxon>Pezizomycotina</taxon>
        <taxon>Eurotiomycetes</taxon>
        <taxon>Eurotiomycetidae</taxon>
        <taxon>Eurotiales</taxon>
        <taxon>Aspergillaceae</taxon>
        <taxon>Aspergillus</taxon>
        <taxon>Aspergillus subgen. Circumdati</taxon>
    </lineage>
</organism>
<evidence type="ECO:0000256" key="3">
    <source>
        <dbReference type="ARBA" id="ARBA00029454"/>
    </source>
</evidence>
<gene>
    <name evidence="5" type="ORF">ETB97_000388</name>
</gene>
<reference evidence="5 6" key="1">
    <citation type="submission" date="2019-04" db="EMBL/GenBank/DDBJ databases">
        <title>Aspergillus burnettii sp. nov., novel species from soil in southeast Queensland.</title>
        <authorList>
            <person name="Gilchrist C.L.M."/>
            <person name="Pitt J.I."/>
            <person name="Lange L."/>
            <person name="Lacey H.J."/>
            <person name="Vuong D."/>
            <person name="Midgley D.J."/>
            <person name="Greenfield P."/>
            <person name="Bradbury M."/>
            <person name="Lacey E."/>
            <person name="Busk P.K."/>
            <person name="Pilgaard B."/>
            <person name="Chooi Y.H."/>
            <person name="Piggott A.M."/>
        </authorList>
    </citation>
    <scope>NUCLEOTIDE SEQUENCE [LARGE SCALE GENOMIC DNA]</scope>
    <source>
        <strain evidence="5 6">FRR 5400</strain>
    </source>
</reference>
<comment type="similarity">
    <text evidence="3">Belongs to the NRP synthetase family.</text>
</comment>
<accession>A0A8H6A687</accession>
<dbReference type="EMBL" id="SPNV01000102">
    <property type="protein sequence ID" value="KAF5861351.1"/>
    <property type="molecule type" value="Genomic_DNA"/>
</dbReference>
<protein>
    <recommendedName>
        <fullName evidence="4">AMP-dependent synthetase/ligase domain-containing protein</fullName>
    </recommendedName>
</protein>
<evidence type="ECO:0000256" key="2">
    <source>
        <dbReference type="ARBA" id="ARBA00022553"/>
    </source>
</evidence>
<feature type="domain" description="AMP-dependent synthetase/ligase" evidence="4">
    <location>
        <begin position="96"/>
        <end position="267"/>
    </location>
</feature>
<evidence type="ECO:0000256" key="1">
    <source>
        <dbReference type="ARBA" id="ARBA00022450"/>
    </source>
</evidence>
<dbReference type="InterPro" id="IPR000873">
    <property type="entry name" value="AMP-dep_synth/lig_dom"/>
</dbReference>
<dbReference type="PANTHER" id="PTHR45527">
    <property type="entry name" value="NONRIBOSOMAL PEPTIDE SYNTHETASE"/>
    <property type="match status" value="1"/>
</dbReference>
<dbReference type="GO" id="GO:0005737">
    <property type="term" value="C:cytoplasm"/>
    <property type="evidence" value="ECO:0007669"/>
    <property type="project" value="TreeGrafter"/>
</dbReference>